<evidence type="ECO:0000313" key="3">
    <source>
        <dbReference type="Proteomes" id="UP000075884"/>
    </source>
</evidence>
<dbReference type="EnsemblMetazoa" id="ADIR009032-RA">
    <property type="protein sequence ID" value="ADIR009032-PA"/>
    <property type="gene ID" value="ADIR009032"/>
</dbReference>
<name>A0A182NMZ7_9DIPT</name>
<evidence type="ECO:0000256" key="1">
    <source>
        <dbReference type="SAM" id="MobiDB-lite"/>
    </source>
</evidence>
<sequence>MQCILWRENSSESAQTYRMRTVTYGEASSSYLAWHYTKHEKKYAHLIRRSLMPSSGHSTWTTCHWVQQCRKNYVCSRVVLNKRSSAKRDAPTEMGVKRARSNT</sequence>
<organism evidence="2 3">
    <name type="scientific">Anopheles dirus</name>
    <dbReference type="NCBI Taxonomy" id="7168"/>
    <lineage>
        <taxon>Eukaryota</taxon>
        <taxon>Metazoa</taxon>
        <taxon>Ecdysozoa</taxon>
        <taxon>Arthropoda</taxon>
        <taxon>Hexapoda</taxon>
        <taxon>Insecta</taxon>
        <taxon>Pterygota</taxon>
        <taxon>Neoptera</taxon>
        <taxon>Endopterygota</taxon>
        <taxon>Diptera</taxon>
        <taxon>Nematocera</taxon>
        <taxon>Culicoidea</taxon>
        <taxon>Culicidae</taxon>
        <taxon>Anophelinae</taxon>
        <taxon>Anopheles</taxon>
    </lineage>
</organism>
<reference evidence="2" key="2">
    <citation type="submission" date="2020-05" db="UniProtKB">
        <authorList>
            <consortium name="EnsemblMetazoa"/>
        </authorList>
    </citation>
    <scope>IDENTIFICATION</scope>
    <source>
        <strain evidence="2">WRAIR2</strain>
    </source>
</reference>
<evidence type="ECO:0000313" key="2">
    <source>
        <dbReference type="EnsemblMetazoa" id="ADIR009032-PA"/>
    </source>
</evidence>
<reference evidence="3" key="1">
    <citation type="submission" date="2013-03" db="EMBL/GenBank/DDBJ databases">
        <title>The Genome Sequence of Anopheles dirus WRAIR2.</title>
        <authorList>
            <consortium name="The Broad Institute Genomics Platform"/>
            <person name="Neafsey D.E."/>
            <person name="Walton C."/>
            <person name="Walker B."/>
            <person name="Young S.K."/>
            <person name="Zeng Q."/>
            <person name="Gargeya S."/>
            <person name="Fitzgerald M."/>
            <person name="Haas B."/>
            <person name="Abouelleil A."/>
            <person name="Allen A.W."/>
            <person name="Alvarado L."/>
            <person name="Arachchi H.M."/>
            <person name="Berlin A.M."/>
            <person name="Chapman S.B."/>
            <person name="Gainer-Dewar J."/>
            <person name="Goldberg J."/>
            <person name="Griggs A."/>
            <person name="Gujja S."/>
            <person name="Hansen M."/>
            <person name="Howarth C."/>
            <person name="Imamovic A."/>
            <person name="Ireland A."/>
            <person name="Larimer J."/>
            <person name="McCowan C."/>
            <person name="Murphy C."/>
            <person name="Pearson M."/>
            <person name="Poon T.W."/>
            <person name="Priest M."/>
            <person name="Roberts A."/>
            <person name="Saif S."/>
            <person name="Shea T."/>
            <person name="Sisk P."/>
            <person name="Sykes S."/>
            <person name="Wortman J."/>
            <person name="Nusbaum C."/>
            <person name="Birren B."/>
        </authorList>
    </citation>
    <scope>NUCLEOTIDE SEQUENCE [LARGE SCALE GENOMIC DNA]</scope>
    <source>
        <strain evidence="3">WRAIR2</strain>
    </source>
</reference>
<dbReference type="VEuPathDB" id="VectorBase:ADIR009032"/>
<protein>
    <submittedName>
        <fullName evidence="2">Uncharacterized protein</fullName>
    </submittedName>
</protein>
<feature type="region of interest" description="Disordered" evidence="1">
    <location>
        <begin position="84"/>
        <end position="103"/>
    </location>
</feature>
<proteinExistence type="predicted"/>
<dbReference type="Proteomes" id="UP000075884">
    <property type="component" value="Unassembled WGS sequence"/>
</dbReference>
<accession>A0A182NMZ7</accession>
<keyword evidence="3" id="KW-1185">Reference proteome</keyword>
<dbReference type="AlphaFoldDB" id="A0A182NMZ7"/>